<proteinExistence type="predicted"/>
<dbReference type="RefSeq" id="WP_310421282.1">
    <property type="nucleotide sequence ID" value="NZ_JAVDYC010000001.1"/>
</dbReference>
<dbReference type="AlphaFoldDB" id="A0AAE3ZU05"/>
<dbReference type="EMBL" id="JAVDYC010000001">
    <property type="protein sequence ID" value="MDR7326059.1"/>
    <property type="molecule type" value="Genomic_DNA"/>
</dbReference>
<evidence type="ECO:0000313" key="2">
    <source>
        <dbReference type="EMBL" id="MDR7326059.1"/>
    </source>
</evidence>
<comment type="caution">
    <text evidence="2">The sequence shown here is derived from an EMBL/GenBank/DDBJ whole genome shotgun (WGS) entry which is preliminary data.</text>
</comment>
<feature type="transmembrane region" description="Helical" evidence="1">
    <location>
        <begin position="24"/>
        <end position="44"/>
    </location>
</feature>
<feature type="transmembrane region" description="Helical" evidence="1">
    <location>
        <begin position="86"/>
        <end position="108"/>
    </location>
</feature>
<dbReference type="Proteomes" id="UP001183629">
    <property type="component" value="Unassembled WGS sequence"/>
</dbReference>
<name>A0AAE3ZU05_9ACTN</name>
<accession>A0AAE3ZU05</accession>
<feature type="transmembrane region" description="Helical" evidence="1">
    <location>
        <begin position="56"/>
        <end position="80"/>
    </location>
</feature>
<organism evidence="2 3">
    <name type="scientific">Catenuloplanes niger</name>
    <dbReference type="NCBI Taxonomy" id="587534"/>
    <lineage>
        <taxon>Bacteria</taxon>
        <taxon>Bacillati</taxon>
        <taxon>Actinomycetota</taxon>
        <taxon>Actinomycetes</taxon>
        <taxon>Micromonosporales</taxon>
        <taxon>Micromonosporaceae</taxon>
        <taxon>Catenuloplanes</taxon>
    </lineage>
</organism>
<reference evidence="2 3" key="1">
    <citation type="submission" date="2023-07" db="EMBL/GenBank/DDBJ databases">
        <title>Sequencing the genomes of 1000 actinobacteria strains.</title>
        <authorList>
            <person name="Klenk H.-P."/>
        </authorList>
    </citation>
    <scope>NUCLEOTIDE SEQUENCE [LARGE SCALE GENOMIC DNA]</scope>
    <source>
        <strain evidence="2 3">DSM 44711</strain>
    </source>
</reference>
<keyword evidence="3" id="KW-1185">Reference proteome</keyword>
<evidence type="ECO:0000313" key="3">
    <source>
        <dbReference type="Proteomes" id="UP001183629"/>
    </source>
</evidence>
<sequence length="110" mass="11139">MAGTRRAAGTRRVPDGGLAVAGPWWSGLAGGLLPQVVLLALLALNQRGEFGSAEIAPFFSFLAIGAGVLTAFTGGLATIFTRSRRMGIGMAQGTGLGVVLFFAGAAIIHP</sequence>
<keyword evidence="1" id="KW-0472">Membrane</keyword>
<protein>
    <submittedName>
        <fullName evidence="2">Uncharacterized protein</fullName>
    </submittedName>
</protein>
<keyword evidence="1" id="KW-1133">Transmembrane helix</keyword>
<evidence type="ECO:0000256" key="1">
    <source>
        <dbReference type="SAM" id="Phobius"/>
    </source>
</evidence>
<keyword evidence="1" id="KW-0812">Transmembrane</keyword>
<gene>
    <name evidence="2" type="ORF">J2S44_006309</name>
</gene>